<evidence type="ECO:0000256" key="22">
    <source>
        <dbReference type="SAM" id="MobiDB-lite"/>
    </source>
</evidence>
<evidence type="ECO:0000256" key="8">
    <source>
        <dbReference type="ARBA" id="ARBA00022527"/>
    </source>
</evidence>
<evidence type="ECO:0000256" key="15">
    <source>
        <dbReference type="ARBA" id="ARBA00022840"/>
    </source>
</evidence>
<dbReference type="CDD" id="cd06899">
    <property type="entry name" value="lectin_legume_LecRK_Arcelin_ConA"/>
    <property type="match status" value="1"/>
</dbReference>
<proteinExistence type="inferred from homology"/>
<evidence type="ECO:0000256" key="14">
    <source>
        <dbReference type="ARBA" id="ARBA00022777"/>
    </source>
</evidence>
<evidence type="ECO:0000256" key="23">
    <source>
        <dbReference type="SAM" id="Phobius"/>
    </source>
</evidence>
<dbReference type="Gene3D" id="1.10.510.10">
    <property type="entry name" value="Transferase(Phosphotransferase) domain 1"/>
    <property type="match status" value="1"/>
</dbReference>
<feature type="region of interest" description="Disordered" evidence="22">
    <location>
        <begin position="475"/>
        <end position="494"/>
    </location>
</feature>
<evidence type="ECO:0000256" key="17">
    <source>
        <dbReference type="ARBA" id="ARBA00023136"/>
    </source>
</evidence>
<evidence type="ECO:0000313" key="26">
    <source>
        <dbReference type="Proteomes" id="UP001161247"/>
    </source>
</evidence>
<sequence length="494" mass="54726">MFNLRFIAHVMAKRLILILCSLVLLFRSRTVFSQSDEFFYEGFKQVGQNITLTGAADIEHNGILRLTNDTGKLLAHAFQSNSIQFKNKTTGKVFSFSTAFAFAMVPEFATLGGHGMAFAISRTKTIPGALSRQYLGLVNATDNGNFTNHIFAVEFDTVQDMEFNDMNDNHIGIDINSLDSKANVSAAYFTDGNSTLQPLNLKCGKTIQAWVDYDSTVNVLNVTLSLSSRKPINSVLSFHVDLSPFFEDYMYVGFSASTGLLSSSHYVSGWSFKMNGQAQSLDLSDMPSLPSSPKNHEGMILGASISAVIFLVLAVLFALYMVNRIKNMDVIEDWERHVGPHRYSYKELKQATKVVCGRRPIEAKALPEELVLVDWVWDRWKKGTIFEVVDPKLVGHYDEVEVVIVLKLGLMCSNNAADKRPTIRQVVRYLEEEAAVPDIVLAPDEHGGKKSGDFDDFVHSYPTSANFGKLTAWSSEANPASPLSSVIGSSLPVR</sequence>
<evidence type="ECO:0000256" key="9">
    <source>
        <dbReference type="ARBA" id="ARBA00022679"/>
    </source>
</evidence>
<protein>
    <recommendedName>
        <fullName evidence="6">non-specific serine/threonine protein kinase</fullName>
        <ecNumber evidence="6">2.7.11.1</ecNumber>
    </recommendedName>
</protein>
<dbReference type="SUPFAM" id="SSF56112">
    <property type="entry name" value="Protein kinase-like (PK-like)"/>
    <property type="match status" value="1"/>
</dbReference>
<feature type="domain" description="Legume lectin" evidence="24">
    <location>
        <begin position="36"/>
        <end position="286"/>
    </location>
</feature>
<feature type="compositionally biased region" description="Polar residues" evidence="22">
    <location>
        <begin position="475"/>
        <end position="488"/>
    </location>
</feature>
<dbReference type="FunFam" id="2.60.120.200:FF:000086">
    <property type="entry name" value="L-type lectin-domain containing receptor kinase S.4"/>
    <property type="match status" value="1"/>
</dbReference>
<feature type="transmembrane region" description="Helical" evidence="23">
    <location>
        <begin position="299"/>
        <end position="322"/>
    </location>
</feature>
<comment type="similarity">
    <text evidence="3">Belongs to the leguminous lectin family.</text>
</comment>
<comment type="catalytic activity">
    <reaction evidence="21">
        <text>L-seryl-[protein] + ATP = O-phospho-L-seryl-[protein] + ADP + H(+)</text>
        <dbReference type="Rhea" id="RHEA:17989"/>
        <dbReference type="Rhea" id="RHEA-COMP:9863"/>
        <dbReference type="Rhea" id="RHEA-COMP:11604"/>
        <dbReference type="ChEBI" id="CHEBI:15378"/>
        <dbReference type="ChEBI" id="CHEBI:29999"/>
        <dbReference type="ChEBI" id="CHEBI:30616"/>
        <dbReference type="ChEBI" id="CHEBI:83421"/>
        <dbReference type="ChEBI" id="CHEBI:456216"/>
        <dbReference type="EC" id="2.7.11.1"/>
    </reaction>
</comment>
<dbReference type="GO" id="GO:0004674">
    <property type="term" value="F:protein serine/threonine kinase activity"/>
    <property type="evidence" value="ECO:0007669"/>
    <property type="project" value="UniProtKB-KW"/>
</dbReference>
<evidence type="ECO:0000256" key="2">
    <source>
        <dbReference type="ARBA" id="ARBA00004479"/>
    </source>
</evidence>
<evidence type="ECO:0000256" key="4">
    <source>
        <dbReference type="ARBA" id="ARBA00008536"/>
    </source>
</evidence>
<evidence type="ECO:0000256" key="18">
    <source>
        <dbReference type="ARBA" id="ARBA00023170"/>
    </source>
</evidence>
<keyword evidence="12" id="KW-0430">Lectin</keyword>
<evidence type="ECO:0000256" key="7">
    <source>
        <dbReference type="ARBA" id="ARBA00022475"/>
    </source>
</evidence>
<dbReference type="GO" id="GO:0005524">
    <property type="term" value="F:ATP binding"/>
    <property type="evidence" value="ECO:0007669"/>
    <property type="project" value="UniProtKB-KW"/>
</dbReference>
<keyword evidence="9" id="KW-0808">Transferase</keyword>
<comment type="similarity">
    <text evidence="4">In the N-terminal section; belongs to the leguminous lectin family.</text>
</comment>
<dbReference type="Gene3D" id="2.60.120.200">
    <property type="match status" value="1"/>
</dbReference>
<evidence type="ECO:0000256" key="16">
    <source>
        <dbReference type="ARBA" id="ARBA00022989"/>
    </source>
</evidence>
<keyword evidence="13" id="KW-0547">Nucleotide-binding</keyword>
<dbReference type="GO" id="GO:0030246">
    <property type="term" value="F:carbohydrate binding"/>
    <property type="evidence" value="ECO:0007669"/>
    <property type="project" value="UniProtKB-KW"/>
</dbReference>
<dbReference type="PANTHER" id="PTHR32401">
    <property type="entry name" value="CONCANAVALIN A-LIKE LECTIN FAMILY PROTEIN"/>
    <property type="match status" value="1"/>
</dbReference>
<evidence type="ECO:0000256" key="19">
    <source>
        <dbReference type="ARBA" id="ARBA00023180"/>
    </source>
</evidence>
<evidence type="ECO:0000256" key="6">
    <source>
        <dbReference type="ARBA" id="ARBA00012513"/>
    </source>
</evidence>
<organism evidence="25 26">
    <name type="scientific">Oldenlandia corymbosa var. corymbosa</name>
    <dbReference type="NCBI Taxonomy" id="529605"/>
    <lineage>
        <taxon>Eukaryota</taxon>
        <taxon>Viridiplantae</taxon>
        <taxon>Streptophyta</taxon>
        <taxon>Embryophyta</taxon>
        <taxon>Tracheophyta</taxon>
        <taxon>Spermatophyta</taxon>
        <taxon>Magnoliopsida</taxon>
        <taxon>eudicotyledons</taxon>
        <taxon>Gunneridae</taxon>
        <taxon>Pentapetalae</taxon>
        <taxon>asterids</taxon>
        <taxon>lamiids</taxon>
        <taxon>Gentianales</taxon>
        <taxon>Rubiaceae</taxon>
        <taxon>Rubioideae</taxon>
        <taxon>Spermacoceae</taxon>
        <taxon>Hedyotis-Oldenlandia complex</taxon>
        <taxon>Oldenlandia</taxon>
    </lineage>
</organism>
<evidence type="ECO:0000256" key="5">
    <source>
        <dbReference type="ARBA" id="ARBA00010217"/>
    </source>
</evidence>
<dbReference type="AlphaFoldDB" id="A0AAV1CC16"/>
<evidence type="ECO:0000259" key="24">
    <source>
        <dbReference type="Pfam" id="PF00139"/>
    </source>
</evidence>
<dbReference type="InterPro" id="IPR011009">
    <property type="entry name" value="Kinase-like_dom_sf"/>
</dbReference>
<keyword evidence="7" id="KW-1003">Cell membrane</keyword>
<accession>A0AAV1CC16</accession>
<evidence type="ECO:0000256" key="11">
    <source>
        <dbReference type="ARBA" id="ARBA00022729"/>
    </source>
</evidence>
<dbReference type="InterPro" id="IPR050258">
    <property type="entry name" value="Leguminous_Lectin"/>
</dbReference>
<dbReference type="Pfam" id="PF00139">
    <property type="entry name" value="Lectin_legB"/>
    <property type="match status" value="1"/>
</dbReference>
<keyword evidence="11" id="KW-0732">Signal</keyword>
<dbReference type="InterPro" id="IPR001220">
    <property type="entry name" value="Legume_lectin_dom"/>
</dbReference>
<comment type="catalytic activity">
    <reaction evidence="20">
        <text>L-threonyl-[protein] + ATP = O-phospho-L-threonyl-[protein] + ADP + H(+)</text>
        <dbReference type="Rhea" id="RHEA:46608"/>
        <dbReference type="Rhea" id="RHEA-COMP:11060"/>
        <dbReference type="Rhea" id="RHEA-COMP:11605"/>
        <dbReference type="ChEBI" id="CHEBI:15378"/>
        <dbReference type="ChEBI" id="CHEBI:30013"/>
        <dbReference type="ChEBI" id="CHEBI:30616"/>
        <dbReference type="ChEBI" id="CHEBI:61977"/>
        <dbReference type="ChEBI" id="CHEBI:456216"/>
        <dbReference type="EC" id="2.7.11.1"/>
    </reaction>
</comment>
<evidence type="ECO:0000256" key="1">
    <source>
        <dbReference type="ARBA" id="ARBA00004236"/>
    </source>
</evidence>
<keyword evidence="18" id="KW-0675">Receptor</keyword>
<dbReference type="InterPro" id="IPR013320">
    <property type="entry name" value="ConA-like_dom_sf"/>
</dbReference>
<keyword evidence="17 23" id="KW-0472">Membrane</keyword>
<dbReference type="SUPFAM" id="SSF49899">
    <property type="entry name" value="Concanavalin A-like lectins/glucanases"/>
    <property type="match status" value="1"/>
</dbReference>
<evidence type="ECO:0000313" key="25">
    <source>
        <dbReference type="EMBL" id="CAI9092498.1"/>
    </source>
</evidence>
<keyword evidence="16 23" id="KW-1133">Transmembrane helix</keyword>
<keyword evidence="8" id="KW-0723">Serine/threonine-protein kinase</keyword>
<keyword evidence="15" id="KW-0067">ATP-binding</keyword>
<dbReference type="GO" id="GO:0005886">
    <property type="term" value="C:plasma membrane"/>
    <property type="evidence" value="ECO:0007669"/>
    <property type="project" value="UniProtKB-SubCell"/>
</dbReference>
<dbReference type="EMBL" id="OX459118">
    <property type="protein sequence ID" value="CAI9092498.1"/>
    <property type="molecule type" value="Genomic_DNA"/>
</dbReference>
<gene>
    <name evidence="25" type="ORF">OLC1_LOCUS4152</name>
</gene>
<keyword evidence="26" id="KW-1185">Reference proteome</keyword>
<evidence type="ECO:0000256" key="13">
    <source>
        <dbReference type="ARBA" id="ARBA00022741"/>
    </source>
</evidence>
<comment type="similarity">
    <text evidence="5">In the C-terminal section; belongs to the protein kinase superfamily. Ser/Thr protein kinase family.</text>
</comment>
<dbReference type="Proteomes" id="UP001161247">
    <property type="component" value="Chromosome 1"/>
</dbReference>
<name>A0AAV1CC16_OLDCO</name>
<keyword evidence="14" id="KW-0418">Kinase</keyword>
<dbReference type="EC" id="2.7.11.1" evidence="6"/>
<evidence type="ECO:0000256" key="21">
    <source>
        <dbReference type="ARBA" id="ARBA00048679"/>
    </source>
</evidence>
<evidence type="ECO:0000256" key="3">
    <source>
        <dbReference type="ARBA" id="ARBA00007606"/>
    </source>
</evidence>
<evidence type="ECO:0000256" key="20">
    <source>
        <dbReference type="ARBA" id="ARBA00047899"/>
    </source>
</evidence>
<comment type="subcellular location">
    <subcellularLocation>
        <location evidence="1">Cell membrane</location>
    </subcellularLocation>
    <subcellularLocation>
        <location evidence="2">Membrane</location>
        <topology evidence="2">Single-pass type I membrane protein</topology>
    </subcellularLocation>
</comment>
<evidence type="ECO:0000256" key="10">
    <source>
        <dbReference type="ARBA" id="ARBA00022692"/>
    </source>
</evidence>
<dbReference type="PANTHER" id="PTHR32401:SF51">
    <property type="entry name" value="NON-SPECIFIC SERINE_THREONINE PROTEIN KINASE"/>
    <property type="match status" value="1"/>
</dbReference>
<evidence type="ECO:0000256" key="12">
    <source>
        <dbReference type="ARBA" id="ARBA00022734"/>
    </source>
</evidence>
<keyword evidence="19" id="KW-0325">Glycoprotein</keyword>
<reference evidence="25" key="1">
    <citation type="submission" date="2023-03" db="EMBL/GenBank/DDBJ databases">
        <authorList>
            <person name="Julca I."/>
        </authorList>
    </citation>
    <scope>NUCLEOTIDE SEQUENCE</scope>
</reference>
<keyword evidence="10 23" id="KW-0812">Transmembrane</keyword>